<dbReference type="CDD" id="cd02022">
    <property type="entry name" value="DPCK"/>
    <property type="match status" value="1"/>
</dbReference>
<dbReference type="OrthoDB" id="247245at2759"/>
<evidence type="ECO:0000313" key="5">
    <source>
        <dbReference type="Proteomes" id="UP000326924"/>
    </source>
</evidence>
<dbReference type="PROSITE" id="PS51219">
    <property type="entry name" value="DPCK"/>
    <property type="match status" value="1"/>
</dbReference>
<evidence type="ECO:0000313" key="4">
    <source>
        <dbReference type="EMBL" id="KAA8898809.1"/>
    </source>
</evidence>
<protein>
    <submittedName>
        <fullName evidence="4">Dephospho-CoA kinase-domain-containing protein</fullName>
    </submittedName>
</protein>
<keyword evidence="5" id="KW-1185">Reference proteome</keyword>
<dbReference type="AlphaFoldDB" id="A0A5J5EQQ5"/>
<comment type="caution">
    <text evidence="4">The sequence shown here is derived from an EMBL/GenBank/DDBJ whole genome shotgun (WGS) entry which is preliminary data.</text>
</comment>
<dbReference type="Proteomes" id="UP000326924">
    <property type="component" value="Unassembled WGS sequence"/>
</dbReference>
<dbReference type="FunCoup" id="A0A5J5EQQ5">
    <property type="interactions" value="424"/>
</dbReference>
<keyword evidence="4" id="KW-0418">Kinase</keyword>
<evidence type="ECO:0000256" key="3">
    <source>
        <dbReference type="SAM" id="Phobius"/>
    </source>
</evidence>
<dbReference type="GO" id="GO:0004140">
    <property type="term" value="F:dephospho-CoA kinase activity"/>
    <property type="evidence" value="ECO:0007669"/>
    <property type="project" value="InterPro"/>
</dbReference>
<dbReference type="InterPro" id="IPR001977">
    <property type="entry name" value="Depp_CoAkinase"/>
</dbReference>
<dbReference type="HAMAP" id="MF_00376">
    <property type="entry name" value="Dephospho_CoA_kinase"/>
    <property type="match status" value="1"/>
</dbReference>
<dbReference type="GO" id="GO:0015937">
    <property type="term" value="P:coenzyme A biosynthetic process"/>
    <property type="evidence" value="ECO:0007669"/>
    <property type="project" value="InterPro"/>
</dbReference>
<dbReference type="PANTHER" id="PTHR10695">
    <property type="entry name" value="DEPHOSPHO-COA KINASE-RELATED"/>
    <property type="match status" value="1"/>
</dbReference>
<proteinExistence type="inferred from homology"/>
<accession>A0A5J5EQQ5</accession>
<dbReference type="NCBIfam" id="TIGR00152">
    <property type="entry name" value="dephospho-CoA kinase"/>
    <property type="match status" value="1"/>
</dbReference>
<keyword evidence="3" id="KW-1133">Transmembrane helix</keyword>
<evidence type="ECO:0000256" key="2">
    <source>
        <dbReference type="ARBA" id="ARBA00022840"/>
    </source>
</evidence>
<feature type="transmembrane region" description="Helical" evidence="3">
    <location>
        <begin position="224"/>
        <end position="246"/>
    </location>
</feature>
<dbReference type="Pfam" id="PF01121">
    <property type="entry name" value="CoaE"/>
    <property type="match status" value="1"/>
</dbReference>
<keyword evidence="3" id="KW-0472">Membrane</keyword>
<sequence length="265" mass="29501">MLLLGLTGSIATGKSTVSRLLSSSPYNLPVIDADVLARKVVEPGTPGYRAVVSYFLPTTPDLLLPSGALDRAALGRRVFGSSPERVRDRKVLNGIVHPLVRKETCKAILRAWTSGTWAVVLDVPLLFEAGMEVICGGVIVVAVDEETQLRRLMARDAGAGLTEEDARRRIKSQWSCAGKAELARFVFEKNAWIVDNSGSLEDLQTQVDAVVREAGRERMGLWRWVWGNPPVALLWGVAMVVVRNWWRKRQWDKRRKMEETAKAKL</sequence>
<keyword evidence="3" id="KW-0812">Transmembrane</keyword>
<dbReference type="SUPFAM" id="SSF52540">
    <property type="entry name" value="P-loop containing nucleoside triphosphate hydrolases"/>
    <property type="match status" value="1"/>
</dbReference>
<dbReference type="InterPro" id="IPR027417">
    <property type="entry name" value="P-loop_NTPase"/>
</dbReference>
<dbReference type="GO" id="GO:0005524">
    <property type="term" value="F:ATP binding"/>
    <property type="evidence" value="ECO:0007669"/>
    <property type="project" value="UniProtKB-KW"/>
</dbReference>
<dbReference type="Gene3D" id="3.40.50.300">
    <property type="entry name" value="P-loop containing nucleotide triphosphate hydrolases"/>
    <property type="match status" value="1"/>
</dbReference>
<reference evidence="4 5" key="1">
    <citation type="submission" date="2019-09" db="EMBL/GenBank/DDBJ databases">
        <title>Draft genome of the ectomycorrhizal ascomycete Sphaerosporella brunnea.</title>
        <authorList>
            <consortium name="DOE Joint Genome Institute"/>
            <person name="Benucci G.M."/>
            <person name="Marozzi G."/>
            <person name="Antonielli L."/>
            <person name="Sanchez S."/>
            <person name="Marco P."/>
            <person name="Wang X."/>
            <person name="Falini L.B."/>
            <person name="Barry K."/>
            <person name="Haridas S."/>
            <person name="Lipzen A."/>
            <person name="Labutti K."/>
            <person name="Grigoriev I.V."/>
            <person name="Murat C."/>
            <person name="Martin F."/>
            <person name="Albertini E."/>
            <person name="Donnini D."/>
            <person name="Bonito G."/>
        </authorList>
    </citation>
    <scope>NUCLEOTIDE SEQUENCE [LARGE SCALE GENOMIC DNA]</scope>
    <source>
        <strain evidence="4 5">Sb_GMNB300</strain>
    </source>
</reference>
<evidence type="ECO:0000256" key="1">
    <source>
        <dbReference type="ARBA" id="ARBA00022741"/>
    </source>
</evidence>
<keyword evidence="4" id="KW-0808">Transferase</keyword>
<gene>
    <name evidence="4" type="ORF">FN846DRAFT_197776</name>
</gene>
<dbReference type="EMBL" id="VXIS01000178">
    <property type="protein sequence ID" value="KAA8898809.1"/>
    <property type="molecule type" value="Genomic_DNA"/>
</dbReference>
<dbReference type="PANTHER" id="PTHR10695:SF46">
    <property type="entry name" value="BIFUNCTIONAL COENZYME A SYNTHASE-RELATED"/>
    <property type="match status" value="1"/>
</dbReference>
<dbReference type="InParanoid" id="A0A5J5EQQ5"/>
<name>A0A5J5EQQ5_9PEZI</name>
<keyword evidence="1" id="KW-0547">Nucleotide-binding</keyword>
<organism evidence="4 5">
    <name type="scientific">Sphaerosporella brunnea</name>
    <dbReference type="NCBI Taxonomy" id="1250544"/>
    <lineage>
        <taxon>Eukaryota</taxon>
        <taxon>Fungi</taxon>
        <taxon>Dikarya</taxon>
        <taxon>Ascomycota</taxon>
        <taxon>Pezizomycotina</taxon>
        <taxon>Pezizomycetes</taxon>
        <taxon>Pezizales</taxon>
        <taxon>Pyronemataceae</taxon>
        <taxon>Sphaerosporella</taxon>
    </lineage>
</organism>
<keyword evidence="2" id="KW-0067">ATP-binding</keyword>